<keyword evidence="3 7" id="KW-0812">Transmembrane</keyword>
<dbReference type="GO" id="GO:0016020">
    <property type="term" value="C:membrane"/>
    <property type="evidence" value="ECO:0007669"/>
    <property type="project" value="UniProtKB-SubCell"/>
</dbReference>
<evidence type="ECO:0000256" key="7">
    <source>
        <dbReference type="SAM" id="Phobius"/>
    </source>
</evidence>
<name>A0AAN7Q340_9COLE</name>
<evidence type="ECO:0000256" key="1">
    <source>
        <dbReference type="ARBA" id="ARBA00004167"/>
    </source>
</evidence>
<keyword evidence="6 7" id="KW-0472">Membrane</keyword>
<evidence type="ECO:0000256" key="6">
    <source>
        <dbReference type="ARBA" id="ARBA00023136"/>
    </source>
</evidence>
<evidence type="ECO:0000256" key="5">
    <source>
        <dbReference type="ARBA" id="ARBA00023054"/>
    </source>
</evidence>
<dbReference type="Pfam" id="PF15188">
    <property type="entry name" value="CCDC-167"/>
    <property type="match status" value="1"/>
</dbReference>
<dbReference type="Proteomes" id="UP001353858">
    <property type="component" value="Unassembled WGS sequence"/>
</dbReference>
<accession>A0AAN7Q340</accession>
<evidence type="ECO:0000313" key="8">
    <source>
        <dbReference type="EMBL" id="KAK4877745.1"/>
    </source>
</evidence>
<organism evidence="8 9">
    <name type="scientific">Aquatica leii</name>
    <dbReference type="NCBI Taxonomy" id="1421715"/>
    <lineage>
        <taxon>Eukaryota</taxon>
        <taxon>Metazoa</taxon>
        <taxon>Ecdysozoa</taxon>
        <taxon>Arthropoda</taxon>
        <taxon>Hexapoda</taxon>
        <taxon>Insecta</taxon>
        <taxon>Pterygota</taxon>
        <taxon>Neoptera</taxon>
        <taxon>Endopterygota</taxon>
        <taxon>Coleoptera</taxon>
        <taxon>Polyphaga</taxon>
        <taxon>Elateriformia</taxon>
        <taxon>Elateroidea</taxon>
        <taxon>Lampyridae</taxon>
        <taxon>Luciolinae</taxon>
        <taxon>Aquatica</taxon>
    </lineage>
</organism>
<keyword evidence="4 7" id="KW-1133">Transmembrane helix</keyword>
<dbReference type="PANTHER" id="PTHR31759">
    <property type="entry name" value="COILED-COIL DOMAIN-CONTAINING PROTEIN 167"/>
    <property type="match status" value="1"/>
</dbReference>
<dbReference type="InterPro" id="IPR028194">
    <property type="entry name" value="CC167"/>
</dbReference>
<dbReference type="AlphaFoldDB" id="A0AAN7Q340"/>
<comment type="caution">
    <text evidence="8">The sequence shown here is derived from an EMBL/GenBank/DDBJ whole genome shotgun (WGS) entry which is preliminary data.</text>
</comment>
<gene>
    <name evidence="8" type="ORF">RN001_010251</name>
</gene>
<dbReference type="PANTHER" id="PTHR31759:SF1">
    <property type="entry name" value="COILED-COIL DOMAIN-CONTAINING PROTEIN 167"/>
    <property type="match status" value="1"/>
</dbReference>
<keyword evidence="5" id="KW-0175">Coiled coil</keyword>
<sequence length="98" mass="11639">MPIDNCSIMKEISKAEEEIKTCYARVSDLENKLNSDIISQQKRDIILHELNEVRKLLKINEENLSKLHGQNRRTFMLAFFLLLLCLIFFVFYQLITNF</sequence>
<evidence type="ECO:0000256" key="4">
    <source>
        <dbReference type="ARBA" id="ARBA00022989"/>
    </source>
</evidence>
<feature type="transmembrane region" description="Helical" evidence="7">
    <location>
        <begin position="75"/>
        <end position="95"/>
    </location>
</feature>
<dbReference type="EMBL" id="JARPUR010000004">
    <property type="protein sequence ID" value="KAK4877745.1"/>
    <property type="molecule type" value="Genomic_DNA"/>
</dbReference>
<protein>
    <recommendedName>
        <fullName evidence="2">Coiled-coil domain-containing protein 167</fullName>
    </recommendedName>
</protein>
<evidence type="ECO:0000256" key="2">
    <source>
        <dbReference type="ARBA" id="ARBA00022350"/>
    </source>
</evidence>
<comment type="subcellular location">
    <subcellularLocation>
        <location evidence="1">Membrane</location>
        <topology evidence="1">Single-pass membrane protein</topology>
    </subcellularLocation>
</comment>
<proteinExistence type="predicted"/>
<evidence type="ECO:0000256" key="3">
    <source>
        <dbReference type="ARBA" id="ARBA00022692"/>
    </source>
</evidence>
<keyword evidence="9" id="KW-1185">Reference proteome</keyword>
<evidence type="ECO:0000313" key="9">
    <source>
        <dbReference type="Proteomes" id="UP001353858"/>
    </source>
</evidence>
<reference evidence="9" key="1">
    <citation type="submission" date="2023-01" db="EMBL/GenBank/DDBJ databases">
        <title>Key to firefly adult light organ development and bioluminescence: homeobox transcription factors regulate luciferase expression and transportation to peroxisome.</title>
        <authorList>
            <person name="Fu X."/>
        </authorList>
    </citation>
    <scope>NUCLEOTIDE SEQUENCE [LARGE SCALE GENOMIC DNA]</scope>
</reference>